<feature type="domain" description="A-kinase anchor protein 7-like phosphoesterase" evidence="2">
    <location>
        <begin position="40"/>
        <end position="285"/>
    </location>
</feature>
<dbReference type="PANTHER" id="PTHR13360">
    <property type="entry name" value="ACTIVATING SIGNAL COINTEGRATOR 1 COMPLEX SUBUNIT 1"/>
    <property type="match status" value="1"/>
</dbReference>
<dbReference type="EMBL" id="JAQGDS010000001">
    <property type="protein sequence ID" value="KAJ6264569.1"/>
    <property type="molecule type" value="Genomic_DNA"/>
</dbReference>
<dbReference type="GO" id="GO:0006355">
    <property type="term" value="P:regulation of DNA-templated transcription"/>
    <property type="evidence" value="ECO:0007669"/>
    <property type="project" value="TreeGrafter"/>
</dbReference>
<evidence type="ECO:0000313" key="4">
    <source>
        <dbReference type="Proteomes" id="UP001221413"/>
    </source>
</evidence>
<feature type="region of interest" description="Disordered" evidence="1">
    <location>
        <begin position="225"/>
        <end position="245"/>
    </location>
</feature>
<evidence type="ECO:0000256" key="1">
    <source>
        <dbReference type="SAM" id="MobiDB-lite"/>
    </source>
</evidence>
<proteinExistence type="predicted"/>
<gene>
    <name evidence="3" type="ORF">Dda_0716</name>
</gene>
<dbReference type="GO" id="GO:0006307">
    <property type="term" value="P:DNA alkylation repair"/>
    <property type="evidence" value="ECO:0007669"/>
    <property type="project" value="InterPro"/>
</dbReference>
<accession>A0AAD6J528</accession>
<dbReference type="Pfam" id="PF10469">
    <property type="entry name" value="AKAP7_NLS"/>
    <property type="match status" value="1"/>
</dbReference>
<sequence length="312" mass="33875">MSDASDPETGTVDVDFDASAPQPTASSSAHAGRAPRERLTHFLAIPLHGQFLEPLPAPHSAFKAAIKQFTIDEAPSEHDHDYDSEPSTRIPDGAIREFNTLHLTLGVMLLRDGDAVTKAVSALESLDLKQFLPSTSTTTGDAVTDADAKAPLFIDLRGLSPMATGAIKKCSVLMMPPTDATNRLYPFANALKAHFTTLGLLQEEHRPLKLHATLVNTIYCKPDKTARDSRRKEKDKNARGGKKGKGRRIDFRFDASEVLQRYDGHVFGQGIEVDRVQICKMGAKKGVEVVGEDGEVDVVGGGYEVVASKTIW</sequence>
<dbReference type="InterPro" id="IPR009210">
    <property type="entry name" value="ASCC1"/>
</dbReference>
<keyword evidence="4" id="KW-1185">Reference proteome</keyword>
<feature type="compositionally biased region" description="Low complexity" evidence="1">
    <location>
        <begin position="18"/>
        <end position="31"/>
    </location>
</feature>
<comment type="caution">
    <text evidence="3">The sequence shown here is derived from an EMBL/GenBank/DDBJ whole genome shotgun (WGS) entry which is preliminary data.</text>
</comment>
<dbReference type="GO" id="GO:0005634">
    <property type="term" value="C:nucleus"/>
    <property type="evidence" value="ECO:0007669"/>
    <property type="project" value="TreeGrafter"/>
</dbReference>
<protein>
    <recommendedName>
        <fullName evidence="2">A-kinase anchor protein 7-like phosphoesterase domain-containing protein</fullName>
    </recommendedName>
</protein>
<organism evidence="3 4">
    <name type="scientific">Drechslerella dactyloides</name>
    <name type="common">Nematode-trapping fungus</name>
    <name type="synonym">Arthrobotrys dactyloides</name>
    <dbReference type="NCBI Taxonomy" id="74499"/>
    <lineage>
        <taxon>Eukaryota</taxon>
        <taxon>Fungi</taxon>
        <taxon>Dikarya</taxon>
        <taxon>Ascomycota</taxon>
        <taxon>Pezizomycotina</taxon>
        <taxon>Orbiliomycetes</taxon>
        <taxon>Orbiliales</taxon>
        <taxon>Orbiliaceae</taxon>
        <taxon>Drechslerella</taxon>
    </lineage>
</organism>
<evidence type="ECO:0000259" key="2">
    <source>
        <dbReference type="Pfam" id="PF10469"/>
    </source>
</evidence>
<dbReference type="Gene3D" id="3.90.1140.10">
    <property type="entry name" value="Cyclic phosphodiesterase"/>
    <property type="match status" value="1"/>
</dbReference>
<reference evidence="3" key="1">
    <citation type="submission" date="2023-01" db="EMBL/GenBank/DDBJ databases">
        <title>The chitinases involved in constricting ring structure development in the nematode-trapping fungus Drechslerella dactyloides.</title>
        <authorList>
            <person name="Wang R."/>
            <person name="Zhang L."/>
            <person name="Tang P."/>
            <person name="Li S."/>
            <person name="Liang L."/>
        </authorList>
    </citation>
    <scope>NUCLEOTIDE SEQUENCE</scope>
    <source>
        <strain evidence="3">YMF1.00031</strain>
    </source>
</reference>
<dbReference type="InterPro" id="IPR019510">
    <property type="entry name" value="AKAP7-like_phosphoesterase"/>
</dbReference>
<dbReference type="PANTHER" id="PTHR13360:SF1">
    <property type="entry name" value="ACTIVATING SIGNAL COINTEGRATOR 1 COMPLEX SUBUNIT 1"/>
    <property type="match status" value="1"/>
</dbReference>
<feature type="compositionally biased region" description="Basic and acidic residues" evidence="1">
    <location>
        <begin position="225"/>
        <end position="238"/>
    </location>
</feature>
<feature type="region of interest" description="Disordered" evidence="1">
    <location>
        <begin position="1"/>
        <end position="35"/>
    </location>
</feature>
<dbReference type="AlphaFoldDB" id="A0AAD6J528"/>
<evidence type="ECO:0000313" key="3">
    <source>
        <dbReference type="EMBL" id="KAJ6264569.1"/>
    </source>
</evidence>
<dbReference type="Proteomes" id="UP001221413">
    <property type="component" value="Unassembled WGS sequence"/>
</dbReference>
<name>A0AAD6J528_DREDA</name>